<evidence type="ECO:0000256" key="5">
    <source>
        <dbReference type="ARBA" id="ARBA00022694"/>
    </source>
</evidence>
<keyword evidence="16" id="KW-1185">Reference proteome</keyword>
<comment type="cofactor">
    <cofactor evidence="1 10">
        <name>Mg(2+)</name>
        <dbReference type="ChEBI" id="CHEBI:18420"/>
    </cofactor>
</comment>
<evidence type="ECO:0000256" key="7">
    <source>
        <dbReference type="ARBA" id="ARBA00022840"/>
    </source>
</evidence>
<evidence type="ECO:0000256" key="3">
    <source>
        <dbReference type="ARBA" id="ARBA00005842"/>
    </source>
</evidence>
<evidence type="ECO:0000313" key="17">
    <source>
        <dbReference type="Proteomes" id="UP000593591"/>
    </source>
</evidence>
<evidence type="ECO:0000256" key="8">
    <source>
        <dbReference type="ARBA" id="ARBA00022842"/>
    </source>
</evidence>
<reference evidence="14 16" key="2">
    <citation type="submission" date="2020-08" db="EMBL/GenBank/DDBJ databases">
        <title>Genomic Encyclopedia of Type Strains, Phase IV (KMG-IV): sequencing the most valuable type-strain genomes for metagenomic binning, comparative biology and taxonomic classification.</title>
        <authorList>
            <person name="Goeker M."/>
        </authorList>
    </citation>
    <scope>NUCLEOTIDE SEQUENCE [LARGE SCALE GENOMIC DNA]</scope>
    <source>
        <strain evidence="14 16">DSM 103679</strain>
    </source>
</reference>
<feature type="binding site" evidence="10">
    <location>
        <begin position="11"/>
        <end position="16"/>
    </location>
    <ligand>
        <name>substrate</name>
    </ligand>
</feature>
<dbReference type="GO" id="GO:0005524">
    <property type="term" value="F:ATP binding"/>
    <property type="evidence" value="ECO:0007669"/>
    <property type="project" value="UniProtKB-UniRule"/>
</dbReference>
<evidence type="ECO:0000256" key="9">
    <source>
        <dbReference type="ARBA" id="ARBA00049563"/>
    </source>
</evidence>
<comment type="similarity">
    <text evidence="3 10 13">Belongs to the IPP transferase family.</text>
</comment>
<dbReference type="PANTHER" id="PTHR11088:SF60">
    <property type="entry name" value="TRNA DIMETHYLALLYLTRANSFERASE"/>
    <property type="match status" value="1"/>
</dbReference>
<dbReference type="InterPro" id="IPR039657">
    <property type="entry name" value="Dimethylallyltransferase"/>
</dbReference>
<dbReference type="KEGG" id="trc:DYE49_04985"/>
<dbReference type="NCBIfam" id="TIGR00174">
    <property type="entry name" value="miaA"/>
    <property type="match status" value="1"/>
</dbReference>
<reference evidence="15 17" key="1">
    <citation type="submission" date="2018-08" db="EMBL/GenBank/DDBJ databases">
        <title>The first complete genome of Treponema rectale (CHPAT), a commensal spirochete of the bovine rectum.</title>
        <authorList>
            <person name="Staton G.J."/>
            <person name="Clegg S.R."/>
            <person name="Carter S.D."/>
            <person name="Radford A.D."/>
            <person name="Darby A."/>
            <person name="Hall N."/>
            <person name="Birtles R.J."/>
            <person name="Evans N.J."/>
        </authorList>
    </citation>
    <scope>NUCLEOTIDE SEQUENCE [LARGE SCALE GENOMIC DNA]</scope>
    <source>
        <strain evidence="15 17">CHPA</strain>
    </source>
</reference>
<evidence type="ECO:0000256" key="6">
    <source>
        <dbReference type="ARBA" id="ARBA00022741"/>
    </source>
</evidence>
<sequence length="307" mass="34165">MKRVIVIFAPTACGKTALAENIFGKGSLSCFKGMGEVVSADSQTVYRGLNIGTAKPSPEEMELLPHHLIDIVSPSVQFGAGDFFDLADAACREILSRNKFPVVVGGSGFYIRNFLMGLTSAPVCSPQVRQFIKDRLAAEGGRVLYEELCAVDPVYAAKINPNDSSRVCRALEVYHTSGMPLSSYKMPENLRPDYEFLVLVLNRAREDLYRRIDLRVDKMFEDGLEQEVAALVKNGCTKDTPAMKAIGYSEFFLDGMTLPQIKERIKLDSRHYAKKQYTYMKGIPGAVIVDADDMKKIESLIMKFCSR</sequence>
<evidence type="ECO:0000256" key="13">
    <source>
        <dbReference type="RuleBase" id="RU003785"/>
    </source>
</evidence>
<feature type="region of interest" description="Interaction with substrate tRNA" evidence="10">
    <location>
        <begin position="41"/>
        <end position="44"/>
    </location>
</feature>
<dbReference type="EMBL" id="CP031517">
    <property type="protein sequence ID" value="QOS39841.1"/>
    <property type="molecule type" value="Genomic_DNA"/>
</dbReference>
<evidence type="ECO:0000256" key="12">
    <source>
        <dbReference type="RuleBase" id="RU003784"/>
    </source>
</evidence>
<feature type="site" description="Interaction with substrate tRNA" evidence="10">
    <location>
        <position position="129"/>
    </location>
</feature>
<organism evidence="14 16">
    <name type="scientific">Treponema rectale</name>
    <dbReference type="NCBI Taxonomy" id="744512"/>
    <lineage>
        <taxon>Bacteria</taxon>
        <taxon>Pseudomonadati</taxon>
        <taxon>Spirochaetota</taxon>
        <taxon>Spirochaetia</taxon>
        <taxon>Spirochaetales</taxon>
        <taxon>Treponemataceae</taxon>
        <taxon>Treponema</taxon>
    </lineage>
</organism>
<feature type="site" description="Interaction with substrate tRNA" evidence="10">
    <location>
        <position position="107"/>
    </location>
</feature>
<feature type="binding site" evidence="10">
    <location>
        <begin position="9"/>
        <end position="16"/>
    </location>
    <ligand>
        <name>ATP</name>
        <dbReference type="ChEBI" id="CHEBI:30616"/>
    </ligand>
</feature>
<name>A0A840SGB0_9SPIR</name>
<dbReference type="InterPro" id="IPR018022">
    <property type="entry name" value="IPT"/>
</dbReference>
<comment type="caution">
    <text evidence="10">Lacks conserved residue(s) required for the propagation of feature annotation.</text>
</comment>
<dbReference type="RefSeq" id="WP_184651890.1">
    <property type="nucleotide sequence ID" value="NZ_JACHFR010000001.1"/>
</dbReference>
<dbReference type="HAMAP" id="MF_00185">
    <property type="entry name" value="IPP_trans"/>
    <property type="match status" value="1"/>
</dbReference>
<dbReference type="Proteomes" id="UP000593591">
    <property type="component" value="Chromosome"/>
</dbReference>
<dbReference type="AlphaFoldDB" id="A0A840SGB0"/>
<evidence type="ECO:0000313" key="16">
    <source>
        <dbReference type="Proteomes" id="UP000578697"/>
    </source>
</evidence>
<evidence type="ECO:0000313" key="14">
    <source>
        <dbReference type="EMBL" id="MBB5218471.1"/>
    </source>
</evidence>
<dbReference type="Proteomes" id="UP000578697">
    <property type="component" value="Unassembled WGS sequence"/>
</dbReference>
<dbReference type="EMBL" id="JACHFR010000001">
    <property type="protein sequence ID" value="MBB5218471.1"/>
    <property type="molecule type" value="Genomic_DNA"/>
</dbReference>
<keyword evidence="6 10" id="KW-0547">Nucleotide-binding</keyword>
<proteinExistence type="inferred from homology"/>
<dbReference type="SUPFAM" id="SSF52540">
    <property type="entry name" value="P-loop containing nucleoside triphosphate hydrolases"/>
    <property type="match status" value="1"/>
</dbReference>
<dbReference type="InterPro" id="IPR027417">
    <property type="entry name" value="P-loop_NTPase"/>
</dbReference>
<keyword evidence="4 10" id="KW-0808">Transferase</keyword>
<keyword evidence="8 10" id="KW-0460">Magnesium</keyword>
<dbReference type="Gene3D" id="3.40.50.300">
    <property type="entry name" value="P-loop containing nucleotide triphosphate hydrolases"/>
    <property type="match status" value="1"/>
</dbReference>
<evidence type="ECO:0000313" key="15">
    <source>
        <dbReference type="EMBL" id="QOS39841.1"/>
    </source>
</evidence>
<evidence type="ECO:0000256" key="4">
    <source>
        <dbReference type="ARBA" id="ARBA00022679"/>
    </source>
</evidence>
<evidence type="ECO:0000256" key="1">
    <source>
        <dbReference type="ARBA" id="ARBA00001946"/>
    </source>
</evidence>
<gene>
    <name evidence="10" type="primary">miaA</name>
    <name evidence="15" type="ORF">DYE49_04985</name>
    <name evidence="14" type="ORF">HNP77_000815</name>
</gene>
<comment type="function">
    <text evidence="2 10 12">Catalyzes the transfer of a dimethylallyl group onto the adenine at position 37 in tRNAs that read codons beginning with uridine, leading to the formation of N6-(dimethylallyl)adenosine (i(6)A).</text>
</comment>
<keyword evidence="7 10" id="KW-0067">ATP-binding</keyword>
<comment type="subunit">
    <text evidence="10">Monomer.</text>
</comment>
<dbReference type="GO" id="GO:0006400">
    <property type="term" value="P:tRNA modification"/>
    <property type="evidence" value="ECO:0007669"/>
    <property type="project" value="TreeGrafter"/>
</dbReference>
<dbReference type="Gene3D" id="1.10.20.140">
    <property type="match status" value="1"/>
</dbReference>
<keyword evidence="5 10" id="KW-0819">tRNA processing</keyword>
<protein>
    <recommendedName>
        <fullName evidence="10">tRNA dimethylallyltransferase</fullName>
        <ecNumber evidence="10">2.5.1.75</ecNumber>
    </recommendedName>
    <alternativeName>
        <fullName evidence="10">Dimethylallyl diphosphate:tRNA dimethylallyltransferase</fullName>
        <shortName evidence="10">DMAPP:tRNA dimethylallyltransferase</shortName>
        <shortName evidence="10">DMATase</shortName>
    </alternativeName>
    <alternativeName>
        <fullName evidence="10">Isopentenyl-diphosphate:tRNA isopentenyltransferase</fullName>
        <shortName evidence="10">IPP transferase</shortName>
        <shortName evidence="10">IPPT</shortName>
        <shortName evidence="10">IPTase</shortName>
    </alternativeName>
</protein>
<dbReference type="GO" id="GO:0052381">
    <property type="term" value="F:tRNA dimethylallyltransferase activity"/>
    <property type="evidence" value="ECO:0007669"/>
    <property type="project" value="UniProtKB-UniRule"/>
</dbReference>
<evidence type="ECO:0000256" key="2">
    <source>
        <dbReference type="ARBA" id="ARBA00003213"/>
    </source>
</evidence>
<comment type="catalytic activity">
    <reaction evidence="9 10 11">
        <text>adenosine(37) in tRNA + dimethylallyl diphosphate = N(6)-dimethylallyladenosine(37) in tRNA + diphosphate</text>
        <dbReference type="Rhea" id="RHEA:26482"/>
        <dbReference type="Rhea" id="RHEA-COMP:10162"/>
        <dbReference type="Rhea" id="RHEA-COMP:10375"/>
        <dbReference type="ChEBI" id="CHEBI:33019"/>
        <dbReference type="ChEBI" id="CHEBI:57623"/>
        <dbReference type="ChEBI" id="CHEBI:74411"/>
        <dbReference type="ChEBI" id="CHEBI:74415"/>
        <dbReference type="EC" id="2.5.1.75"/>
    </reaction>
</comment>
<evidence type="ECO:0000256" key="10">
    <source>
        <dbReference type="HAMAP-Rule" id="MF_00185"/>
    </source>
</evidence>
<dbReference type="Pfam" id="PF01715">
    <property type="entry name" value="IPPT"/>
    <property type="match status" value="1"/>
</dbReference>
<dbReference type="PANTHER" id="PTHR11088">
    <property type="entry name" value="TRNA DIMETHYLALLYLTRANSFERASE"/>
    <property type="match status" value="1"/>
</dbReference>
<dbReference type="EC" id="2.5.1.75" evidence="10"/>
<evidence type="ECO:0000256" key="11">
    <source>
        <dbReference type="RuleBase" id="RU003783"/>
    </source>
</evidence>
<accession>A0A840SGB0</accession>